<evidence type="ECO:0000259" key="1">
    <source>
        <dbReference type="Pfam" id="PF00535"/>
    </source>
</evidence>
<comment type="caution">
    <text evidence="2">The sequence shown here is derived from an EMBL/GenBank/DDBJ whole genome shotgun (WGS) entry which is preliminary data.</text>
</comment>
<dbReference type="SUPFAM" id="SSF53448">
    <property type="entry name" value="Nucleotide-diphospho-sugar transferases"/>
    <property type="match status" value="1"/>
</dbReference>
<proteinExistence type="predicted"/>
<dbReference type="InterPro" id="IPR001173">
    <property type="entry name" value="Glyco_trans_2-like"/>
</dbReference>
<evidence type="ECO:0000313" key="2">
    <source>
        <dbReference type="EMBL" id="MBB5224394.1"/>
    </source>
</evidence>
<dbReference type="InterPro" id="IPR050834">
    <property type="entry name" value="Glycosyltransf_2"/>
</dbReference>
<dbReference type="Pfam" id="PF00535">
    <property type="entry name" value="Glycos_transf_2"/>
    <property type="match status" value="1"/>
</dbReference>
<gene>
    <name evidence="2" type="ORF">HNP73_004364</name>
</gene>
<dbReference type="GO" id="GO:0016740">
    <property type="term" value="F:transferase activity"/>
    <property type="evidence" value="ECO:0007669"/>
    <property type="project" value="UniProtKB-KW"/>
</dbReference>
<evidence type="ECO:0000313" key="3">
    <source>
        <dbReference type="Proteomes" id="UP000549457"/>
    </source>
</evidence>
<dbReference type="Proteomes" id="UP000549457">
    <property type="component" value="Unassembled WGS sequence"/>
</dbReference>
<sequence>MRPADSPPLSPSSPPVTVVIPAYERAATIVAAIDSVLRQTRTDFELLVIDDGSSDGTAEAAETVADPRLRVVRLPKNRGAAGARNAGAAEARGRWIAFQDSDDEWLPEKLALQLARLEAHPDAIAAYCGLLTVGELDADAHGRTRLAYVPGPEIELVEGRIQPTLLMQNVMSTQTVVVRRDVFLALGGFDESLPAMEDWEFAIRLAGAGEIAFVDAPLVHQRFSPNSLTRNLEKQLRSHAMILEKSRPLYAGRPDLLARQYYILAGDSRRSGDLDAARCYLALARAARPGQSRPIAMSLYVAGLRLARALRRQPPDAS</sequence>
<organism evidence="2 3">
    <name type="scientific">Amaricoccus macauensis</name>
    <dbReference type="NCBI Taxonomy" id="57001"/>
    <lineage>
        <taxon>Bacteria</taxon>
        <taxon>Pseudomonadati</taxon>
        <taxon>Pseudomonadota</taxon>
        <taxon>Alphaproteobacteria</taxon>
        <taxon>Rhodobacterales</taxon>
        <taxon>Paracoccaceae</taxon>
        <taxon>Amaricoccus</taxon>
    </lineage>
</organism>
<dbReference type="AlphaFoldDB" id="A0A840ST89"/>
<dbReference type="InterPro" id="IPR029044">
    <property type="entry name" value="Nucleotide-diphossugar_trans"/>
</dbReference>
<dbReference type="RefSeq" id="WP_184155022.1">
    <property type="nucleotide sequence ID" value="NZ_JACHFM010000007.1"/>
</dbReference>
<protein>
    <submittedName>
        <fullName evidence="2">Glycosyltransferase involved in cell wall biosynthesis</fullName>
    </submittedName>
</protein>
<dbReference type="Gene3D" id="3.90.550.10">
    <property type="entry name" value="Spore Coat Polysaccharide Biosynthesis Protein SpsA, Chain A"/>
    <property type="match status" value="1"/>
</dbReference>
<reference evidence="2 3" key="1">
    <citation type="submission" date="2020-08" db="EMBL/GenBank/DDBJ databases">
        <title>Genomic Encyclopedia of Type Strains, Phase IV (KMG-IV): sequencing the most valuable type-strain genomes for metagenomic binning, comparative biology and taxonomic classification.</title>
        <authorList>
            <person name="Goeker M."/>
        </authorList>
    </citation>
    <scope>NUCLEOTIDE SEQUENCE [LARGE SCALE GENOMIC DNA]</scope>
    <source>
        <strain evidence="2 3">DSM 101730</strain>
    </source>
</reference>
<dbReference type="EMBL" id="JACHFM010000007">
    <property type="protein sequence ID" value="MBB5224394.1"/>
    <property type="molecule type" value="Genomic_DNA"/>
</dbReference>
<dbReference type="PANTHER" id="PTHR43685">
    <property type="entry name" value="GLYCOSYLTRANSFERASE"/>
    <property type="match status" value="1"/>
</dbReference>
<feature type="domain" description="Glycosyltransferase 2-like" evidence="1">
    <location>
        <begin position="17"/>
        <end position="141"/>
    </location>
</feature>
<accession>A0A840ST89</accession>
<keyword evidence="3" id="KW-1185">Reference proteome</keyword>
<keyword evidence="2" id="KW-0808">Transferase</keyword>
<dbReference type="PANTHER" id="PTHR43685:SF2">
    <property type="entry name" value="GLYCOSYLTRANSFERASE 2-LIKE DOMAIN-CONTAINING PROTEIN"/>
    <property type="match status" value="1"/>
</dbReference>
<name>A0A840ST89_9RHOB</name>